<dbReference type="InterPro" id="IPR053057">
    <property type="entry name" value="XLG_GTP-binding"/>
</dbReference>
<feature type="region of interest" description="Disordered" evidence="1">
    <location>
        <begin position="107"/>
        <end position="152"/>
    </location>
</feature>
<accession>A0A2K3L278</accession>
<dbReference type="PANTHER" id="PTHR36486:SF2">
    <property type="entry name" value="OS01G0977800 PROTEIN"/>
    <property type="match status" value="1"/>
</dbReference>
<dbReference type="EMBL" id="ASHM01024913">
    <property type="protein sequence ID" value="PNX72633.1"/>
    <property type="molecule type" value="Genomic_DNA"/>
</dbReference>
<protein>
    <submittedName>
        <fullName evidence="2">Uncharacterized protein</fullName>
    </submittedName>
</protein>
<feature type="compositionally biased region" description="Polar residues" evidence="1">
    <location>
        <begin position="127"/>
        <end position="141"/>
    </location>
</feature>
<evidence type="ECO:0000313" key="3">
    <source>
        <dbReference type="Proteomes" id="UP000236291"/>
    </source>
</evidence>
<name>A0A2K3L278_TRIPR</name>
<feature type="compositionally biased region" description="Polar residues" evidence="1">
    <location>
        <begin position="269"/>
        <end position="286"/>
    </location>
</feature>
<dbReference type="AlphaFoldDB" id="A0A2K3L278"/>
<feature type="region of interest" description="Disordered" evidence="1">
    <location>
        <begin position="266"/>
        <end position="305"/>
    </location>
</feature>
<dbReference type="Proteomes" id="UP000236291">
    <property type="component" value="Unassembled WGS sequence"/>
</dbReference>
<dbReference type="STRING" id="57577.A0A2K3L278"/>
<reference evidence="2 3" key="2">
    <citation type="journal article" date="2017" name="Front. Plant Sci.">
        <title>Gene Classification and Mining of Molecular Markers Useful in Red Clover (Trifolium pratense) Breeding.</title>
        <authorList>
            <person name="Istvanek J."/>
            <person name="Dluhosova J."/>
            <person name="Dluhos P."/>
            <person name="Patkova L."/>
            <person name="Nedelnik J."/>
            <person name="Repkova J."/>
        </authorList>
    </citation>
    <scope>NUCLEOTIDE SEQUENCE [LARGE SCALE GENOMIC DNA]</scope>
    <source>
        <strain evidence="3">cv. Tatra</strain>
        <tissue evidence="2">Young leaves</tissue>
    </source>
</reference>
<reference evidence="2 3" key="1">
    <citation type="journal article" date="2014" name="Am. J. Bot.">
        <title>Genome assembly and annotation for red clover (Trifolium pratense; Fabaceae).</title>
        <authorList>
            <person name="Istvanek J."/>
            <person name="Jaros M."/>
            <person name="Krenek A."/>
            <person name="Repkova J."/>
        </authorList>
    </citation>
    <scope>NUCLEOTIDE SEQUENCE [LARGE SCALE GENOMIC DNA]</scope>
    <source>
        <strain evidence="3">cv. Tatra</strain>
        <tissue evidence="2">Young leaves</tissue>
    </source>
</reference>
<dbReference type="PANTHER" id="PTHR36486">
    <property type="entry name" value="OS01G0977800 PROTEIN"/>
    <property type="match status" value="1"/>
</dbReference>
<organism evidence="2 3">
    <name type="scientific">Trifolium pratense</name>
    <name type="common">Red clover</name>
    <dbReference type="NCBI Taxonomy" id="57577"/>
    <lineage>
        <taxon>Eukaryota</taxon>
        <taxon>Viridiplantae</taxon>
        <taxon>Streptophyta</taxon>
        <taxon>Embryophyta</taxon>
        <taxon>Tracheophyta</taxon>
        <taxon>Spermatophyta</taxon>
        <taxon>Magnoliopsida</taxon>
        <taxon>eudicotyledons</taxon>
        <taxon>Gunneridae</taxon>
        <taxon>Pentapetalae</taxon>
        <taxon>rosids</taxon>
        <taxon>fabids</taxon>
        <taxon>Fabales</taxon>
        <taxon>Fabaceae</taxon>
        <taxon>Papilionoideae</taxon>
        <taxon>50 kb inversion clade</taxon>
        <taxon>NPAAA clade</taxon>
        <taxon>Hologalegina</taxon>
        <taxon>IRL clade</taxon>
        <taxon>Trifolieae</taxon>
        <taxon>Trifolium</taxon>
    </lineage>
</organism>
<proteinExistence type="predicted"/>
<gene>
    <name evidence="2" type="ORF">L195_g028526</name>
</gene>
<sequence length="325" mass="35883">MDEKPILHDLERLYLGIPDESVNLTFQDLANVKTTTNKPISEVSNNVQTRANSSNPPSLAKLPSLDFSIGLQSIQHDHNHHDIGRGNSPWGQFGQRIEENRAHVYVNDPPQFSHASGGAKSPRSRTGDNSQFSHASASVKSPRSRSGGDDHLAYSMSYDDMSGVSGRGGGRRRPGIPHSKICTICSTYVYVFRTRCLVCGRVYCSRCVKMGMGDMVEGRKCIECLGLKFSQRYIERAGKVGCCNWRYPASLKQAELMCAEKGPRRSRRSYAQQSGVANSISRSPMTPRSPITPRSPHAIGSTNEHSFMSSSFSPFSPHHINNLPL</sequence>
<evidence type="ECO:0000313" key="2">
    <source>
        <dbReference type="EMBL" id="PNX72633.1"/>
    </source>
</evidence>
<evidence type="ECO:0000256" key="1">
    <source>
        <dbReference type="SAM" id="MobiDB-lite"/>
    </source>
</evidence>
<comment type="caution">
    <text evidence="2">The sequence shown here is derived from an EMBL/GenBank/DDBJ whole genome shotgun (WGS) entry which is preliminary data.</text>
</comment>